<keyword evidence="3" id="KW-1185">Reference proteome</keyword>
<gene>
    <name evidence="2" type="ORF">HGRIS_004882</name>
</gene>
<feature type="domain" description="DUF6533" evidence="1">
    <location>
        <begin position="11"/>
        <end position="55"/>
    </location>
</feature>
<dbReference type="EMBL" id="JASNQZ010000008">
    <property type="protein sequence ID" value="KAL0953686.1"/>
    <property type="molecule type" value="Genomic_DNA"/>
</dbReference>
<evidence type="ECO:0000313" key="2">
    <source>
        <dbReference type="EMBL" id="KAL0953686.1"/>
    </source>
</evidence>
<accession>A0ABR3JD99</accession>
<protein>
    <recommendedName>
        <fullName evidence="1">DUF6533 domain-containing protein</fullName>
    </recommendedName>
</protein>
<proteinExistence type="predicted"/>
<dbReference type="Pfam" id="PF20151">
    <property type="entry name" value="DUF6533"/>
    <property type="match status" value="1"/>
</dbReference>
<evidence type="ECO:0000313" key="3">
    <source>
        <dbReference type="Proteomes" id="UP001556367"/>
    </source>
</evidence>
<name>A0ABR3JD99_9AGAR</name>
<sequence>MDIAREQQNKYTIPAIYAILLWEALINLDEEYELIHRTRWCHVKVCYLLCRYYPLAIAPLYIWVWGSDAQLDPRVCARLVLPLQVLLVPLTALPQCKDTLYITKLLY</sequence>
<dbReference type="InterPro" id="IPR045340">
    <property type="entry name" value="DUF6533"/>
</dbReference>
<dbReference type="Proteomes" id="UP001556367">
    <property type="component" value="Unassembled WGS sequence"/>
</dbReference>
<reference evidence="3" key="1">
    <citation type="submission" date="2024-06" db="EMBL/GenBank/DDBJ databases">
        <title>Multi-omics analyses provide insights into the biosynthesis of the anticancer antibiotic pleurotin in Hohenbuehelia grisea.</title>
        <authorList>
            <person name="Weaver J.A."/>
            <person name="Alberti F."/>
        </authorList>
    </citation>
    <scope>NUCLEOTIDE SEQUENCE [LARGE SCALE GENOMIC DNA]</scope>
    <source>
        <strain evidence="3">T-177</strain>
    </source>
</reference>
<evidence type="ECO:0000259" key="1">
    <source>
        <dbReference type="Pfam" id="PF20151"/>
    </source>
</evidence>
<comment type="caution">
    <text evidence="2">The sequence shown here is derived from an EMBL/GenBank/DDBJ whole genome shotgun (WGS) entry which is preliminary data.</text>
</comment>
<organism evidence="2 3">
    <name type="scientific">Hohenbuehelia grisea</name>
    <dbReference type="NCBI Taxonomy" id="104357"/>
    <lineage>
        <taxon>Eukaryota</taxon>
        <taxon>Fungi</taxon>
        <taxon>Dikarya</taxon>
        <taxon>Basidiomycota</taxon>
        <taxon>Agaricomycotina</taxon>
        <taxon>Agaricomycetes</taxon>
        <taxon>Agaricomycetidae</taxon>
        <taxon>Agaricales</taxon>
        <taxon>Pleurotineae</taxon>
        <taxon>Pleurotaceae</taxon>
        <taxon>Hohenbuehelia</taxon>
    </lineage>
</organism>